<evidence type="ECO:0000313" key="2">
    <source>
        <dbReference type="Proteomes" id="UP000480570"/>
    </source>
</evidence>
<dbReference type="Proteomes" id="UP000480570">
    <property type="component" value="Unassembled WGS sequence"/>
</dbReference>
<protein>
    <submittedName>
        <fullName evidence="1">Uncharacterized protein</fullName>
    </submittedName>
</protein>
<organism evidence="1 2">
    <name type="scientific">Furfurilactobacillus rossiae</name>
    <dbReference type="NCBI Taxonomy" id="231049"/>
    <lineage>
        <taxon>Bacteria</taxon>
        <taxon>Bacillati</taxon>
        <taxon>Bacillota</taxon>
        <taxon>Bacilli</taxon>
        <taxon>Lactobacillales</taxon>
        <taxon>Lactobacillaceae</taxon>
        <taxon>Furfurilactobacillus</taxon>
    </lineage>
</organism>
<dbReference type="AlphaFoldDB" id="A0A7C9J2W0"/>
<dbReference type="EMBL" id="WEZT01000009">
    <property type="protein sequence ID" value="MYV05477.1"/>
    <property type="molecule type" value="Genomic_DNA"/>
</dbReference>
<gene>
    <name evidence="1" type="ORF">GB992_06355</name>
</gene>
<evidence type="ECO:0000313" key="1">
    <source>
        <dbReference type="EMBL" id="MYV05477.1"/>
    </source>
</evidence>
<dbReference type="InterPro" id="IPR054263">
    <property type="entry name" value="DUF6994"/>
</dbReference>
<dbReference type="Pfam" id="PF22507">
    <property type="entry name" value="DUF6994"/>
    <property type="match status" value="1"/>
</dbReference>
<accession>A0A7C9J2W0</accession>
<comment type="caution">
    <text evidence="1">The sequence shown here is derived from an EMBL/GenBank/DDBJ whole genome shotgun (WGS) entry which is preliminary data.</text>
</comment>
<proteinExistence type="predicted"/>
<name>A0A7C9J2W0_9LACO</name>
<reference evidence="1 2" key="1">
    <citation type="journal article" date="2019" name="Appl. Environ. Microbiol.">
        <title>Genetic determinants of hydroxycinnamic acid metabolism in heterofermentative lactobacilli.</title>
        <authorList>
            <person name="Gaur G."/>
            <person name="Oh J.H."/>
            <person name="Filannino P."/>
            <person name="Gobbetti M."/>
            <person name="van Pijkeren J.P."/>
            <person name="Ganzle M.G."/>
        </authorList>
    </citation>
    <scope>NUCLEOTIDE SEQUENCE [LARGE SCALE GENOMIC DNA]</scope>
    <source>
        <strain evidence="1 2">FUA3583</strain>
    </source>
</reference>
<sequence>MSELMNYLNIHEKGIDQDVDTVDLNPEGKYYDPDSSSLKLYKDFQTIFSNRTFPSGDEITKVKIMKPYGLQLTIATKEGEIVYKMGMAADYFGISRRRLKKKGKFSIDEVRKVLKISRLIGGHMLFPKNVEIVKKDTFISGQGRSINVNRANTMYDRPDLFLLDLSNYYEKKPYRIKAFDCFSVFLDLFVNFSGFINFYDLNGFVDENQHVINLLTGTAFNSSADLINNVELITFPENKVNAERLVQQSNKRIFERSKYLTNKYGLARA</sequence>